<feature type="compositionally biased region" description="Low complexity" evidence="1">
    <location>
        <begin position="104"/>
        <end position="125"/>
    </location>
</feature>
<dbReference type="Proteomes" id="UP001176517">
    <property type="component" value="Unassembled WGS sequence"/>
</dbReference>
<feature type="region of interest" description="Disordered" evidence="1">
    <location>
        <begin position="28"/>
        <end position="48"/>
    </location>
</feature>
<gene>
    <name evidence="2" type="ORF">OC846_002346</name>
</gene>
<feature type="region of interest" description="Disordered" evidence="1">
    <location>
        <begin position="235"/>
        <end position="255"/>
    </location>
</feature>
<dbReference type="EMBL" id="JAPDMZ010000045">
    <property type="protein sequence ID" value="KAK0553815.1"/>
    <property type="molecule type" value="Genomic_DNA"/>
</dbReference>
<feature type="region of interest" description="Disordered" evidence="1">
    <location>
        <begin position="269"/>
        <end position="329"/>
    </location>
</feature>
<organism evidence="2 3">
    <name type="scientific">Tilletia horrida</name>
    <dbReference type="NCBI Taxonomy" id="155126"/>
    <lineage>
        <taxon>Eukaryota</taxon>
        <taxon>Fungi</taxon>
        <taxon>Dikarya</taxon>
        <taxon>Basidiomycota</taxon>
        <taxon>Ustilaginomycotina</taxon>
        <taxon>Exobasidiomycetes</taxon>
        <taxon>Tilletiales</taxon>
        <taxon>Tilletiaceae</taxon>
        <taxon>Tilletia</taxon>
    </lineage>
</organism>
<feature type="compositionally biased region" description="Low complexity" evidence="1">
    <location>
        <begin position="352"/>
        <end position="366"/>
    </location>
</feature>
<name>A0AAN6JZ03_9BASI</name>
<dbReference type="AlphaFoldDB" id="A0AAN6JZ03"/>
<feature type="compositionally biased region" description="Low complexity" evidence="1">
    <location>
        <begin position="373"/>
        <end position="391"/>
    </location>
</feature>
<evidence type="ECO:0000256" key="1">
    <source>
        <dbReference type="SAM" id="MobiDB-lite"/>
    </source>
</evidence>
<feature type="compositionally biased region" description="Low complexity" evidence="1">
    <location>
        <begin position="137"/>
        <end position="147"/>
    </location>
</feature>
<feature type="compositionally biased region" description="Low complexity" evidence="1">
    <location>
        <begin position="401"/>
        <end position="414"/>
    </location>
</feature>
<accession>A0AAN6JZ03</accession>
<feature type="region of interest" description="Disordered" evidence="1">
    <location>
        <begin position="68"/>
        <end position="205"/>
    </location>
</feature>
<evidence type="ECO:0000313" key="3">
    <source>
        <dbReference type="Proteomes" id="UP001176517"/>
    </source>
</evidence>
<feature type="compositionally biased region" description="Low complexity" evidence="1">
    <location>
        <begin position="159"/>
        <end position="191"/>
    </location>
</feature>
<feature type="compositionally biased region" description="Polar residues" evidence="1">
    <location>
        <begin position="421"/>
        <end position="437"/>
    </location>
</feature>
<feature type="compositionally biased region" description="Low complexity" evidence="1">
    <location>
        <begin position="443"/>
        <end position="462"/>
    </location>
</feature>
<feature type="compositionally biased region" description="Basic residues" evidence="1">
    <location>
        <begin position="92"/>
        <end position="103"/>
    </location>
</feature>
<keyword evidence="3" id="KW-1185">Reference proteome</keyword>
<feature type="compositionally biased region" description="Basic and acidic residues" evidence="1">
    <location>
        <begin position="28"/>
        <end position="38"/>
    </location>
</feature>
<feature type="compositionally biased region" description="Low complexity" evidence="1">
    <location>
        <begin position="493"/>
        <end position="522"/>
    </location>
</feature>
<reference evidence="2" key="1">
    <citation type="journal article" date="2023" name="PhytoFront">
        <title>Draft Genome Resources of Seven Strains of Tilletia horrida, Causal Agent of Kernel Smut of Rice.</title>
        <authorList>
            <person name="Khanal S."/>
            <person name="Antony Babu S."/>
            <person name="Zhou X.G."/>
        </authorList>
    </citation>
    <scope>NUCLEOTIDE SEQUENCE</scope>
    <source>
        <strain evidence="2">TX6</strain>
    </source>
</reference>
<feature type="region of interest" description="Disordered" evidence="1">
    <location>
        <begin position="341"/>
        <end position="530"/>
    </location>
</feature>
<protein>
    <submittedName>
        <fullName evidence="2">Uncharacterized protein</fullName>
    </submittedName>
</protein>
<comment type="caution">
    <text evidence="2">The sequence shown here is derived from an EMBL/GenBank/DDBJ whole genome shotgun (WGS) entry which is preliminary data.</text>
</comment>
<sequence>MDHSRFFNNNSSTSIMMMDTDELEDRYLDSRERDEHDTQSTSFRTRGHVQHIQLPRVLPFAPAVSSSSYLSATSSPKTPLYFGPGTSPSFRPRQRRESRHRPRTLQQYQASPSQQPQQQSATSLSDAISTPLASRTAAAPANQSSAADPPPSSQKRARTTATSTFASASAIISTPPATTSSRAPALPSTPSQTAVAPTPGPTPSTSFAANFMLGILKSGPQMPLPPRGTPQRLAELAKSTENSGRKASIAPGTVSSPLVEAKRAQLRKEFQERERKKKLERSRDLDDSRDDNDSSVADVEMATEIAGKVAGGAGAGSTTGNAAVGRPKKGLSVLDIIERTAGSGMGLPPRPAASSSSASISNSLPAKRSAVESASATASSSADSGNDTTSTPAKRARVTDEGSSSAGEGGSKAADPFLGTVQPSFTPSASSKPTGSLTFGPKASTSSVNASAALNSLPPAASKPISTPAGSTSTQTSFTPAKPVSVGNPFVITKPASAAVPASTASQPTLNAPAASAPSTTAETSGKLPSFEFGLDSTVEAILAAGERRVGDDADDSGAKAKAMSLDSSKLPAFTFTF</sequence>
<evidence type="ECO:0000313" key="2">
    <source>
        <dbReference type="EMBL" id="KAK0553815.1"/>
    </source>
</evidence>
<feature type="compositionally biased region" description="Polar residues" evidence="1">
    <location>
        <begin position="464"/>
        <end position="479"/>
    </location>
</feature>
<proteinExistence type="predicted"/>